<keyword evidence="3" id="KW-1185">Reference proteome</keyword>
<evidence type="ECO:0000256" key="1">
    <source>
        <dbReference type="SAM" id="Phobius"/>
    </source>
</evidence>
<dbReference type="STRING" id="1079859.SAMN04515674_104235"/>
<organism evidence="2 3">
    <name type="scientific">Pseudarcicella hirudinis</name>
    <dbReference type="NCBI Taxonomy" id="1079859"/>
    <lineage>
        <taxon>Bacteria</taxon>
        <taxon>Pseudomonadati</taxon>
        <taxon>Bacteroidota</taxon>
        <taxon>Cytophagia</taxon>
        <taxon>Cytophagales</taxon>
        <taxon>Flectobacillaceae</taxon>
        <taxon>Pseudarcicella</taxon>
    </lineage>
</organism>
<keyword evidence="1" id="KW-1133">Transmembrane helix</keyword>
<accession>A0A1I5RU37</accession>
<keyword evidence="1" id="KW-0472">Membrane</keyword>
<sequence length="82" mass="9715">MLTTRDYKLYYAVRYVISLCLTAFRFVILVLHSRRVRSKIYSSFVYNKIGITSVIFTFFQILSKVVGPVLIQTISYFFRQTL</sequence>
<protein>
    <submittedName>
        <fullName evidence="2">Uncharacterized protein</fullName>
    </submittedName>
</protein>
<gene>
    <name evidence="2" type="ORF">SAMN04515674_104235</name>
</gene>
<feature type="transmembrane region" description="Helical" evidence="1">
    <location>
        <begin position="44"/>
        <end position="62"/>
    </location>
</feature>
<evidence type="ECO:0000313" key="2">
    <source>
        <dbReference type="EMBL" id="SFP61781.1"/>
    </source>
</evidence>
<name>A0A1I5RU37_9BACT</name>
<dbReference type="EMBL" id="FOXH01000004">
    <property type="protein sequence ID" value="SFP61781.1"/>
    <property type="molecule type" value="Genomic_DNA"/>
</dbReference>
<reference evidence="2 3" key="1">
    <citation type="submission" date="2016-10" db="EMBL/GenBank/DDBJ databases">
        <authorList>
            <person name="de Groot N.N."/>
        </authorList>
    </citation>
    <scope>NUCLEOTIDE SEQUENCE [LARGE SCALE GENOMIC DNA]</scope>
    <source>
        <strain evidence="3">E92,LMG 26720,CCM 7988</strain>
    </source>
</reference>
<dbReference type="Proteomes" id="UP000199306">
    <property type="component" value="Unassembled WGS sequence"/>
</dbReference>
<keyword evidence="1" id="KW-0812">Transmembrane</keyword>
<feature type="transmembrane region" description="Helical" evidence="1">
    <location>
        <begin position="12"/>
        <end position="32"/>
    </location>
</feature>
<dbReference type="AlphaFoldDB" id="A0A1I5RU37"/>
<proteinExistence type="predicted"/>
<evidence type="ECO:0000313" key="3">
    <source>
        <dbReference type="Proteomes" id="UP000199306"/>
    </source>
</evidence>